<comment type="catalytic activity">
    <reaction evidence="8">
        <text>RNA(n+1) + phosphate = RNA(n) + a ribonucleoside 5'-diphosphate</text>
        <dbReference type="Rhea" id="RHEA:22096"/>
        <dbReference type="Rhea" id="RHEA-COMP:14527"/>
        <dbReference type="Rhea" id="RHEA-COMP:17342"/>
        <dbReference type="ChEBI" id="CHEBI:43474"/>
        <dbReference type="ChEBI" id="CHEBI:57930"/>
        <dbReference type="ChEBI" id="CHEBI:140395"/>
        <dbReference type="EC" id="2.7.7.8"/>
    </reaction>
</comment>
<dbReference type="Gene3D" id="3.30.1370.10">
    <property type="entry name" value="K Homology domain, type 1"/>
    <property type="match status" value="1"/>
</dbReference>
<reference evidence="11 12" key="1">
    <citation type="submission" date="2018-09" db="EMBL/GenBank/DDBJ databases">
        <title>Genome sequencing of strain 1JSPR-7.</title>
        <authorList>
            <person name="Heo J."/>
            <person name="Kim S.-J."/>
            <person name="Kwon S.-W."/>
        </authorList>
    </citation>
    <scope>NUCLEOTIDE SEQUENCE [LARGE SCALE GENOMIC DNA]</scope>
    <source>
        <strain evidence="11 12">1JSPR-7</strain>
    </source>
</reference>
<evidence type="ECO:0000256" key="7">
    <source>
        <dbReference type="ARBA" id="ARBA00022884"/>
    </source>
</evidence>
<evidence type="ECO:0000256" key="3">
    <source>
        <dbReference type="ARBA" id="ARBA00022679"/>
    </source>
</evidence>
<accession>A0A387BAL5</accession>
<dbReference type="FunFam" id="3.30.230.70:FF:000002">
    <property type="entry name" value="Polyribonucleotide nucleotidyltransferase"/>
    <property type="match status" value="1"/>
</dbReference>
<dbReference type="InterPro" id="IPR001247">
    <property type="entry name" value="ExoRNase_PH_dom1"/>
</dbReference>
<dbReference type="GO" id="GO:0006402">
    <property type="term" value="P:mRNA catabolic process"/>
    <property type="evidence" value="ECO:0007669"/>
    <property type="project" value="UniProtKB-UniRule"/>
</dbReference>
<protein>
    <recommendedName>
        <fullName evidence="8">Polyribonucleotide nucleotidyltransferase</fullName>
        <ecNumber evidence="8">2.7.7.8</ecNumber>
    </recommendedName>
    <alternativeName>
        <fullName evidence="8">Polynucleotide phosphorylase</fullName>
        <shortName evidence="8">PNPase</shortName>
    </alternativeName>
</protein>
<dbReference type="InterPro" id="IPR027408">
    <property type="entry name" value="PNPase/RNase_PH_dom_sf"/>
</dbReference>
<dbReference type="InterPro" id="IPR003029">
    <property type="entry name" value="S1_domain"/>
</dbReference>
<comment type="similarity">
    <text evidence="1 8">Belongs to the polyribonucleotide nucleotidyltransferase family.</text>
</comment>
<dbReference type="PANTHER" id="PTHR11252">
    <property type="entry name" value="POLYRIBONUCLEOTIDE NUCLEOTIDYLTRANSFERASE"/>
    <property type="match status" value="1"/>
</dbReference>
<dbReference type="EMBL" id="CP032627">
    <property type="protein sequence ID" value="AYG00905.1"/>
    <property type="molecule type" value="Genomic_DNA"/>
</dbReference>
<dbReference type="CDD" id="cd02393">
    <property type="entry name" value="KH-I_PNPase"/>
    <property type="match status" value="1"/>
</dbReference>
<keyword evidence="7 8" id="KW-0694">RNA-binding</keyword>
<keyword evidence="4 8" id="KW-0548">Nucleotidyltransferase</keyword>
<evidence type="ECO:0000256" key="2">
    <source>
        <dbReference type="ARBA" id="ARBA00022490"/>
    </source>
</evidence>
<dbReference type="Proteomes" id="UP000269374">
    <property type="component" value="Chromosome"/>
</dbReference>
<name>A0A387BAL5_9LACT</name>
<dbReference type="InterPro" id="IPR036612">
    <property type="entry name" value="KH_dom_type_1_sf"/>
</dbReference>
<dbReference type="FunFam" id="3.30.1370.10:FF:000001">
    <property type="entry name" value="Polyribonucleotide nucleotidyltransferase"/>
    <property type="match status" value="1"/>
</dbReference>
<feature type="compositionally biased region" description="Basic and acidic residues" evidence="9">
    <location>
        <begin position="701"/>
        <end position="722"/>
    </location>
</feature>
<evidence type="ECO:0000259" key="10">
    <source>
        <dbReference type="PROSITE" id="PS50126"/>
    </source>
</evidence>
<keyword evidence="12" id="KW-1185">Reference proteome</keyword>
<dbReference type="GO" id="GO:0000287">
    <property type="term" value="F:magnesium ion binding"/>
    <property type="evidence" value="ECO:0007669"/>
    <property type="project" value="UniProtKB-UniRule"/>
</dbReference>
<dbReference type="Pfam" id="PF01138">
    <property type="entry name" value="RNase_PH"/>
    <property type="match status" value="2"/>
</dbReference>
<dbReference type="NCBIfam" id="TIGR03591">
    <property type="entry name" value="polynuc_phos"/>
    <property type="match status" value="1"/>
</dbReference>
<dbReference type="SUPFAM" id="SSF54211">
    <property type="entry name" value="Ribosomal protein S5 domain 2-like"/>
    <property type="match status" value="2"/>
</dbReference>
<dbReference type="PIRSF" id="PIRSF005499">
    <property type="entry name" value="PNPase"/>
    <property type="match status" value="1"/>
</dbReference>
<proteinExistence type="inferred from homology"/>
<keyword evidence="2 8" id="KW-0963">Cytoplasm</keyword>
<dbReference type="NCBIfam" id="NF008805">
    <property type="entry name" value="PRK11824.1"/>
    <property type="match status" value="1"/>
</dbReference>
<dbReference type="InterPro" id="IPR012340">
    <property type="entry name" value="NA-bd_OB-fold"/>
</dbReference>
<evidence type="ECO:0000256" key="8">
    <source>
        <dbReference type="HAMAP-Rule" id="MF_01595"/>
    </source>
</evidence>
<dbReference type="Pfam" id="PF00575">
    <property type="entry name" value="S1"/>
    <property type="match status" value="1"/>
</dbReference>
<dbReference type="RefSeq" id="WP_120772288.1">
    <property type="nucleotide sequence ID" value="NZ_CP032627.1"/>
</dbReference>
<evidence type="ECO:0000256" key="6">
    <source>
        <dbReference type="ARBA" id="ARBA00022842"/>
    </source>
</evidence>
<keyword evidence="3 8" id="KW-0808">Transferase</keyword>
<dbReference type="GO" id="GO:0004654">
    <property type="term" value="F:polyribonucleotide nucleotidyltransferase activity"/>
    <property type="evidence" value="ECO:0007669"/>
    <property type="project" value="UniProtKB-UniRule"/>
</dbReference>
<feature type="region of interest" description="Disordered" evidence="9">
    <location>
        <begin position="701"/>
        <end position="768"/>
    </location>
</feature>
<dbReference type="SUPFAM" id="SSF46915">
    <property type="entry name" value="Polynucleotide phosphorylase/guanosine pentaphosphate synthase (PNPase/GPSI), domain 3"/>
    <property type="match status" value="1"/>
</dbReference>
<comment type="function">
    <text evidence="8">Involved in mRNA degradation. Catalyzes the phosphorolysis of single-stranded polyribonucleotides processively in the 3'- to 5'-direction.</text>
</comment>
<dbReference type="InterPro" id="IPR020568">
    <property type="entry name" value="Ribosomal_Su5_D2-typ_SF"/>
</dbReference>
<dbReference type="Pfam" id="PF00013">
    <property type="entry name" value="KH_1"/>
    <property type="match status" value="1"/>
</dbReference>
<dbReference type="GO" id="GO:0003723">
    <property type="term" value="F:RNA binding"/>
    <property type="evidence" value="ECO:0007669"/>
    <property type="project" value="UniProtKB-UniRule"/>
</dbReference>
<dbReference type="PROSITE" id="PS50126">
    <property type="entry name" value="S1"/>
    <property type="match status" value="1"/>
</dbReference>
<dbReference type="InterPro" id="IPR036345">
    <property type="entry name" value="ExoRNase_PH_dom2_sf"/>
</dbReference>
<feature type="compositionally biased region" description="Basic and acidic residues" evidence="9">
    <location>
        <begin position="745"/>
        <end position="768"/>
    </location>
</feature>
<dbReference type="SMART" id="SM00316">
    <property type="entry name" value="S1"/>
    <property type="match status" value="1"/>
</dbReference>
<dbReference type="InterPro" id="IPR012162">
    <property type="entry name" value="PNPase"/>
</dbReference>
<gene>
    <name evidence="8 11" type="primary">pnp</name>
    <name evidence="11" type="ORF">D7I46_07235</name>
</gene>
<feature type="domain" description="S1 motif" evidence="10">
    <location>
        <begin position="627"/>
        <end position="695"/>
    </location>
</feature>
<evidence type="ECO:0000256" key="5">
    <source>
        <dbReference type="ARBA" id="ARBA00022723"/>
    </source>
</evidence>
<dbReference type="Pfam" id="PF03726">
    <property type="entry name" value="PNPase"/>
    <property type="match status" value="1"/>
</dbReference>
<evidence type="ECO:0000313" key="11">
    <source>
        <dbReference type="EMBL" id="AYG00905.1"/>
    </source>
</evidence>
<dbReference type="SUPFAM" id="SSF50249">
    <property type="entry name" value="Nucleic acid-binding proteins"/>
    <property type="match status" value="1"/>
</dbReference>
<keyword evidence="5 8" id="KW-0479">Metal-binding</keyword>
<dbReference type="AlphaFoldDB" id="A0A387BAL5"/>
<dbReference type="KEGG" id="lact:D7I46_07235"/>
<comment type="subcellular location">
    <subcellularLocation>
        <location evidence="8">Cytoplasm</location>
    </subcellularLocation>
</comment>
<dbReference type="CDD" id="cd11363">
    <property type="entry name" value="RNase_PH_PNPase_1"/>
    <property type="match status" value="1"/>
</dbReference>
<dbReference type="GO" id="GO:0005829">
    <property type="term" value="C:cytosol"/>
    <property type="evidence" value="ECO:0007669"/>
    <property type="project" value="UniProtKB-ARBA"/>
</dbReference>
<evidence type="ECO:0000313" key="12">
    <source>
        <dbReference type="Proteomes" id="UP000269374"/>
    </source>
</evidence>
<dbReference type="Pfam" id="PF03725">
    <property type="entry name" value="RNase_PH_C"/>
    <property type="match status" value="2"/>
</dbReference>
<dbReference type="SMART" id="SM00322">
    <property type="entry name" value="KH"/>
    <property type="match status" value="1"/>
</dbReference>
<evidence type="ECO:0000256" key="1">
    <source>
        <dbReference type="ARBA" id="ARBA00007404"/>
    </source>
</evidence>
<dbReference type="Gene3D" id="2.40.50.140">
    <property type="entry name" value="Nucleic acid-binding proteins"/>
    <property type="match status" value="1"/>
</dbReference>
<dbReference type="PANTHER" id="PTHR11252:SF0">
    <property type="entry name" value="POLYRIBONUCLEOTIDE NUCLEOTIDYLTRANSFERASE 1, MITOCHONDRIAL"/>
    <property type="match status" value="1"/>
</dbReference>
<dbReference type="Gene3D" id="3.30.230.70">
    <property type="entry name" value="GHMP Kinase, N-terminal domain"/>
    <property type="match status" value="2"/>
</dbReference>
<dbReference type="InterPro" id="IPR004087">
    <property type="entry name" value="KH_dom"/>
</dbReference>
<dbReference type="InterPro" id="IPR015848">
    <property type="entry name" value="PNPase_PH_RNA-bd_bac/org-type"/>
</dbReference>
<keyword evidence="6 8" id="KW-0460">Magnesium</keyword>
<sequence>MAKETFSMEFAGRTLTVETGQVAKQANGAVVVRYGDTTVLTAATMSKKMATGDFFPLQVNYEEKMYAAGKFPGGFNKREARPSTDATLTARLIDRPIRPMFAEGFRNEVQVINTVLSYDENASARMAAMFGSSLALAISDIPFDGPIAGVEVAYVDGAYVINPSVAQVEASSLELSVAGNINAINMVESGAKELSEDVMLGALLAGHAAVKELIEFQNEIVAKVGKEKADVELLHVNQELKVEIIAQYNSDLQKAVQVEEKLAREAATQAVKDVVVAAYTEKYESDENFATIIRDVAEILEGMEHAEVRRLITEDKIRPDGRKIDEIRPLDAEIDFTPRTITHGTGLFTRGQTQALSTLTLAPMGEAQTIDGLGDEYKKRFMHHYNFPQYSVGETGRYGAPGRREIGHGALGERALAQVLPTLEEFPYAIRLVAEVLESNGSSSQASICAGTLALMAGGVPIKAPVAGIAMGLISDGANYTILTDIQGLEDHFGDMDFKVAGTREGITALQMDIKISGITPEILAEALAQAKKARFQILDLIEATIAEPRKELAPSAPKIDTITIPVDKIKVVIGKGGEQIDKIIAETGVKIDIDEDGLCSIFSPDQAAINRAKEIITELVREAKVGDIYDAKVVRIESFGAFVNLFGKTDAMVHISEMAWARTAKVEDVVKLGDIVKVKIMKIDEKGRVDASMRALVEKPEGYVEPERKPRERRENGDRRNGNGRGNNGFDRRNNDRNGNSGHNFERRDRKPRLDNDFPELSTKKPE</sequence>
<dbReference type="CDD" id="cd11364">
    <property type="entry name" value="RNase_PH_PNPase_2"/>
    <property type="match status" value="1"/>
</dbReference>
<comment type="cofactor">
    <cofactor evidence="8">
        <name>Mg(2+)</name>
        <dbReference type="ChEBI" id="CHEBI:18420"/>
    </cofactor>
</comment>
<dbReference type="InterPro" id="IPR036456">
    <property type="entry name" value="PNPase_PH_RNA-bd_sf"/>
</dbReference>
<dbReference type="HAMAP" id="MF_01595">
    <property type="entry name" value="PNPase"/>
    <property type="match status" value="1"/>
</dbReference>
<dbReference type="SUPFAM" id="SSF55666">
    <property type="entry name" value="Ribonuclease PH domain 2-like"/>
    <property type="match status" value="2"/>
</dbReference>
<feature type="binding site" evidence="8">
    <location>
        <position position="497"/>
    </location>
    <ligand>
        <name>Mg(2+)</name>
        <dbReference type="ChEBI" id="CHEBI:18420"/>
    </ligand>
</feature>
<dbReference type="OrthoDB" id="9804305at2"/>
<feature type="binding site" evidence="8">
    <location>
        <position position="491"/>
    </location>
    <ligand>
        <name>Mg(2+)</name>
        <dbReference type="ChEBI" id="CHEBI:18420"/>
    </ligand>
</feature>
<dbReference type="GO" id="GO:0006396">
    <property type="term" value="P:RNA processing"/>
    <property type="evidence" value="ECO:0007669"/>
    <property type="project" value="InterPro"/>
</dbReference>
<evidence type="ECO:0000256" key="9">
    <source>
        <dbReference type="SAM" id="MobiDB-lite"/>
    </source>
</evidence>
<evidence type="ECO:0000256" key="4">
    <source>
        <dbReference type="ARBA" id="ARBA00022695"/>
    </source>
</evidence>
<dbReference type="FunFam" id="3.30.230.70:FF:000001">
    <property type="entry name" value="Polyribonucleotide nucleotidyltransferase"/>
    <property type="match status" value="1"/>
</dbReference>
<dbReference type="InterPro" id="IPR015847">
    <property type="entry name" value="ExoRNase_PH_dom2"/>
</dbReference>
<dbReference type="PROSITE" id="PS50084">
    <property type="entry name" value="KH_TYPE_1"/>
    <property type="match status" value="1"/>
</dbReference>
<dbReference type="GO" id="GO:0000175">
    <property type="term" value="F:3'-5'-RNA exonuclease activity"/>
    <property type="evidence" value="ECO:0007669"/>
    <property type="project" value="TreeGrafter"/>
</dbReference>
<organism evidence="11 12">
    <name type="scientific">Lactococcus allomyrinae</name>
    <dbReference type="NCBI Taxonomy" id="2419773"/>
    <lineage>
        <taxon>Bacteria</taxon>
        <taxon>Bacillati</taxon>
        <taxon>Bacillota</taxon>
        <taxon>Bacilli</taxon>
        <taxon>Lactobacillales</taxon>
        <taxon>Streptococcaceae</taxon>
        <taxon>Lactococcus</taxon>
    </lineage>
</organism>
<dbReference type="InterPro" id="IPR004088">
    <property type="entry name" value="KH_dom_type_1"/>
</dbReference>
<dbReference type="EC" id="2.7.7.8" evidence="8"/>
<dbReference type="SUPFAM" id="SSF54791">
    <property type="entry name" value="Eukaryotic type KH-domain (KH-domain type I)"/>
    <property type="match status" value="1"/>
</dbReference>